<dbReference type="Gene3D" id="3.30.70.270">
    <property type="match status" value="2"/>
</dbReference>
<keyword evidence="6" id="KW-0695">RNA-directed DNA polymerase</keyword>
<evidence type="ECO:0000256" key="6">
    <source>
        <dbReference type="ARBA" id="ARBA00022918"/>
    </source>
</evidence>
<gene>
    <name evidence="8" type="ORF">VITISV_006425</name>
</gene>
<dbReference type="SUPFAM" id="SSF56672">
    <property type="entry name" value="DNA/RNA polymerases"/>
    <property type="match status" value="1"/>
</dbReference>
<protein>
    <recommendedName>
        <fullName evidence="7">Reverse transcriptase RNase H-like domain-containing protein</fullName>
    </recommendedName>
</protein>
<evidence type="ECO:0000256" key="5">
    <source>
        <dbReference type="ARBA" id="ARBA00022801"/>
    </source>
</evidence>
<keyword evidence="5" id="KW-0378">Hydrolase</keyword>
<dbReference type="FunFam" id="3.30.70.270:FF:000020">
    <property type="entry name" value="Transposon Tf2-6 polyprotein-like Protein"/>
    <property type="match status" value="1"/>
</dbReference>
<dbReference type="Pfam" id="PF17917">
    <property type="entry name" value="RT_RNaseH"/>
    <property type="match status" value="1"/>
</dbReference>
<reference evidence="8" key="1">
    <citation type="journal article" date="2007" name="PLoS ONE">
        <title>The first genome sequence of an elite grapevine cultivar (Pinot noir Vitis vinifera L.): coping with a highly heterozygous genome.</title>
        <authorList>
            <person name="Velasco R."/>
            <person name="Zharkikh A."/>
            <person name="Troggio M."/>
            <person name="Cartwright D.A."/>
            <person name="Cestaro A."/>
            <person name="Pruss D."/>
            <person name="Pindo M."/>
            <person name="FitzGerald L.M."/>
            <person name="Vezzulli S."/>
            <person name="Reid J."/>
            <person name="Malacarne G."/>
            <person name="Iliev D."/>
            <person name="Coppola G."/>
            <person name="Wardell B."/>
            <person name="Micheletti D."/>
            <person name="Macalma T."/>
            <person name="Facci M."/>
            <person name="Mitchell J.T."/>
            <person name="Perazzolli M."/>
            <person name="Eldredge G."/>
            <person name="Gatto P."/>
            <person name="Oyzerski R."/>
            <person name="Moretto M."/>
            <person name="Gutin N."/>
            <person name="Stefanini M."/>
            <person name="Chen Y."/>
            <person name="Segala C."/>
            <person name="Davenport C."/>
            <person name="Dematte L."/>
            <person name="Mraz A."/>
            <person name="Battilana J."/>
            <person name="Stormo K."/>
            <person name="Costa F."/>
            <person name="Tao Q."/>
            <person name="Si-Ammour A."/>
            <person name="Harkins T."/>
            <person name="Lackey A."/>
            <person name="Perbost C."/>
            <person name="Taillon B."/>
            <person name="Stella A."/>
            <person name="Solovyev V."/>
            <person name="Fawcett J.A."/>
            <person name="Sterck L."/>
            <person name="Vandepoele K."/>
            <person name="Grando S.M."/>
            <person name="Toppo S."/>
            <person name="Moser C."/>
            <person name="Lanchbury J."/>
            <person name="Bogden R."/>
            <person name="Skolnick M."/>
            <person name="Sgaramella V."/>
            <person name="Bhatnagar S.K."/>
            <person name="Fontana P."/>
            <person name="Gutin A."/>
            <person name="Van de Peer Y."/>
            <person name="Salamini F."/>
            <person name="Viola R."/>
        </authorList>
    </citation>
    <scope>NUCLEOTIDE SEQUENCE</scope>
</reference>
<dbReference type="InterPro" id="IPR043502">
    <property type="entry name" value="DNA/RNA_pol_sf"/>
</dbReference>
<evidence type="ECO:0000256" key="3">
    <source>
        <dbReference type="ARBA" id="ARBA00022722"/>
    </source>
</evidence>
<dbReference type="InterPro" id="IPR041373">
    <property type="entry name" value="RT_RNaseH"/>
</dbReference>
<keyword evidence="4" id="KW-0255">Endonuclease</keyword>
<dbReference type="EMBL" id="AM465049">
    <property type="protein sequence ID" value="CAN63671.1"/>
    <property type="molecule type" value="Genomic_DNA"/>
</dbReference>
<dbReference type="InterPro" id="IPR043128">
    <property type="entry name" value="Rev_trsase/Diguanyl_cyclase"/>
</dbReference>
<evidence type="ECO:0000256" key="2">
    <source>
        <dbReference type="ARBA" id="ARBA00022695"/>
    </source>
</evidence>
<dbReference type="PANTHER" id="PTHR35046">
    <property type="entry name" value="ZINC KNUCKLE (CCHC-TYPE) FAMILY PROTEIN"/>
    <property type="match status" value="1"/>
</dbReference>
<evidence type="ECO:0000313" key="8">
    <source>
        <dbReference type="EMBL" id="CAN63671.1"/>
    </source>
</evidence>
<keyword evidence="1" id="KW-0808">Transferase</keyword>
<evidence type="ECO:0000256" key="4">
    <source>
        <dbReference type="ARBA" id="ARBA00022759"/>
    </source>
</evidence>
<evidence type="ECO:0000259" key="7">
    <source>
        <dbReference type="Pfam" id="PF17917"/>
    </source>
</evidence>
<dbReference type="AlphaFoldDB" id="A5BMW4"/>
<dbReference type="CDD" id="cd00303">
    <property type="entry name" value="retropepsin_like"/>
    <property type="match status" value="1"/>
</dbReference>
<feature type="domain" description="Reverse transcriptase RNase H-like" evidence="7">
    <location>
        <begin position="428"/>
        <end position="525"/>
    </location>
</feature>
<proteinExistence type="predicted"/>
<accession>A5BMW4</accession>
<dbReference type="PANTHER" id="PTHR35046:SF9">
    <property type="entry name" value="RNA-DIRECTED DNA POLYMERASE"/>
    <property type="match status" value="1"/>
</dbReference>
<dbReference type="CDD" id="cd09274">
    <property type="entry name" value="RNase_HI_RT_Ty3"/>
    <property type="match status" value="1"/>
</dbReference>
<name>A5BMW4_VITVI</name>
<keyword evidence="3" id="KW-0540">Nuclease</keyword>
<sequence length="537" mass="62729">MSNNKDKNTFKNASEEVDLKFLMEALMDETRRVLRVEMEQRVQCREVRVEDEEYYEGSFGEEDDCDSIVGNRRYGGRLERLEIGKEEKQRASNRNLGGDENYDEEMMEIAMIQVNVEEDREATMAMFLVGLNREIAKLVEFQNYVALEDMVHMVIKIENQLKRKGSSTWKNRSSGLSWRLNFVKKEENCTNVASTTIVEKLGMPTIIHPRPYKLQWLNDSGEVRVTKKVLVSFCIKKYEDEVLCDIVSMQVGHLLLGRPWKFDRHIKHNGFTNKYSFMLNQRTIILVHLSPKQVYEDQIRLQEESDIKKKSEKKKTKRLFANLKKCTFCTDKLVFLGFVVSAQGIQIDKEKIRPIQDWPSPMSVGHVRSFHGLTSFYKRFEKDFSSITALLTEVIKKNVRFKWGDKQEKAFQLIKEKLTHAPLLALPNFTKTFEIECDALGMGIGTTLMQGGKPIAYFKEKLSGTALNYPTYDKELHALVRALETWQHYHCPKEFVIHTNHESLKHFKGQHKLNKRHARWVEFIARTLLLATHENRC</sequence>
<evidence type="ECO:0000256" key="1">
    <source>
        <dbReference type="ARBA" id="ARBA00022679"/>
    </source>
</evidence>
<keyword evidence="2" id="KW-0548">Nucleotidyltransferase</keyword>
<organism evidence="8">
    <name type="scientific">Vitis vinifera</name>
    <name type="common">Grape</name>
    <dbReference type="NCBI Taxonomy" id="29760"/>
    <lineage>
        <taxon>Eukaryota</taxon>
        <taxon>Viridiplantae</taxon>
        <taxon>Streptophyta</taxon>
        <taxon>Embryophyta</taxon>
        <taxon>Tracheophyta</taxon>
        <taxon>Spermatophyta</taxon>
        <taxon>Magnoliopsida</taxon>
        <taxon>eudicotyledons</taxon>
        <taxon>Gunneridae</taxon>
        <taxon>Pentapetalae</taxon>
        <taxon>rosids</taxon>
        <taxon>Vitales</taxon>
        <taxon>Vitaceae</taxon>
        <taxon>Viteae</taxon>
        <taxon>Vitis</taxon>
    </lineage>
</organism>